<dbReference type="PANTHER" id="PTHR32322">
    <property type="entry name" value="INNER MEMBRANE TRANSPORTER"/>
    <property type="match status" value="1"/>
</dbReference>
<reference evidence="8 9" key="2">
    <citation type="journal article" date="2016" name="ISME J.">
        <title>Heterogeneous composition of key metabolic gene clusters in a vent mussel symbiont population.</title>
        <authorList>
            <person name="Ikuta T."/>
            <person name="Takaki Y."/>
            <person name="Nagai Y."/>
            <person name="Shimamura S."/>
            <person name="Tsuda M."/>
            <person name="Kawagucci S."/>
            <person name="Aoki Y."/>
            <person name="Inoue K."/>
            <person name="Teruya M."/>
            <person name="Satou K."/>
            <person name="Teruya K."/>
            <person name="Shimoji M."/>
            <person name="Tamotsu H."/>
            <person name="Hirano T."/>
            <person name="Maruyama T."/>
            <person name="Yoshida T."/>
        </authorList>
    </citation>
    <scope>NUCLEOTIDE SEQUENCE [LARGE SCALE GENOMIC DNA]</scope>
    <source>
        <strain evidence="8 9">Myojin Knoll</strain>
    </source>
</reference>
<proteinExistence type="inferred from homology"/>
<dbReference type="InterPro" id="IPR000620">
    <property type="entry name" value="EamA_dom"/>
</dbReference>
<feature type="transmembrane region" description="Helical" evidence="6">
    <location>
        <begin position="90"/>
        <end position="109"/>
    </location>
</feature>
<dbReference type="AlphaFoldDB" id="A0A0P0USG2"/>
<dbReference type="PANTHER" id="PTHR32322:SF2">
    <property type="entry name" value="EAMA DOMAIN-CONTAINING PROTEIN"/>
    <property type="match status" value="1"/>
</dbReference>
<protein>
    <recommendedName>
        <fullName evidence="7">EamA domain-containing protein</fullName>
    </recommendedName>
</protein>
<dbReference type="Pfam" id="PF00892">
    <property type="entry name" value="EamA"/>
    <property type="match status" value="2"/>
</dbReference>
<evidence type="ECO:0000256" key="4">
    <source>
        <dbReference type="ARBA" id="ARBA00022989"/>
    </source>
</evidence>
<feature type="transmembrane region" description="Helical" evidence="6">
    <location>
        <begin position="5"/>
        <end position="26"/>
    </location>
</feature>
<comment type="similarity">
    <text evidence="2">Belongs to the EamA transporter family.</text>
</comment>
<evidence type="ECO:0000256" key="6">
    <source>
        <dbReference type="SAM" id="Phobius"/>
    </source>
</evidence>
<feature type="transmembrane region" description="Helical" evidence="6">
    <location>
        <begin position="263"/>
        <end position="282"/>
    </location>
</feature>
<keyword evidence="9" id="KW-1185">Reference proteome</keyword>
<dbReference type="Proteomes" id="UP000067399">
    <property type="component" value="Chromosome"/>
</dbReference>
<dbReference type="InterPro" id="IPR050638">
    <property type="entry name" value="AA-Vitamin_Transporters"/>
</dbReference>
<feature type="domain" description="EamA" evidence="7">
    <location>
        <begin position="148"/>
        <end position="277"/>
    </location>
</feature>
<evidence type="ECO:0000256" key="2">
    <source>
        <dbReference type="ARBA" id="ARBA00007362"/>
    </source>
</evidence>
<keyword evidence="4 6" id="KW-1133">Transmembrane helix</keyword>
<feature type="transmembrane region" description="Helical" evidence="6">
    <location>
        <begin position="208"/>
        <end position="231"/>
    </location>
</feature>
<dbReference type="GO" id="GO:0016020">
    <property type="term" value="C:membrane"/>
    <property type="evidence" value="ECO:0007669"/>
    <property type="project" value="UniProtKB-SubCell"/>
</dbReference>
<evidence type="ECO:0000256" key="3">
    <source>
        <dbReference type="ARBA" id="ARBA00022692"/>
    </source>
</evidence>
<evidence type="ECO:0000313" key="9">
    <source>
        <dbReference type="Proteomes" id="UP000067399"/>
    </source>
</evidence>
<feature type="transmembrane region" description="Helical" evidence="6">
    <location>
        <begin position="32"/>
        <end position="51"/>
    </location>
</feature>
<dbReference type="KEGG" id="ebh:BSEPE_0830"/>
<feature type="transmembrane region" description="Helical" evidence="6">
    <location>
        <begin position="145"/>
        <end position="164"/>
    </location>
</feature>
<dbReference type="InterPro" id="IPR037185">
    <property type="entry name" value="EmrE-like"/>
</dbReference>
<dbReference type="SUPFAM" id="SSF103481">
    <property type="entry name" value="Multidrug resistance efflux transporter EmrE"/>
    <property type="match status" value="2"/>
</dbReference>
<dbReference type="RefSeq" id="WP_066044447.1">
    <property type="nucleotide sequence ID" value="NZ_AP013042.1"/>
</dbReference>
<keyword evidence="5 6" id="KW-0472">Membrane</keyword>
<sequence>MPIYLVFLSVVAIWSTTPLAIVWSTLGTSDSFGVTVRMIVGLGICLGLLFIKKQKLSTSSAAIWNYIYAGLGIFVTMSLVYYSARSLSSGVISIVFGLTPIITGIFASVLLKDSFFTINKIIGLLLGLGGLILIFAQSLSETKDLVNGLLGVTVAMTFQSFISVKLKHLNASISALETTTGALLFSVPLFIVVWIFSGAIVPDVSLKAALSIGYLAVFGSVIGFVSYYHLIKHASVKVVGIIPLLTPVFALLLGALLNNETLTLTQLGGTVLVLIGLSYYQYGSKKFKPSRLNLRLFLNQHW</sequence>
<name>A0A0P0USG2_9GAMM</name>
<feature type="domain" description="EamA" evidence="7">
    <location>
        <begin position="3"/>
        <end position="135"/>
    </location>
</feature>
<evidence type="ECO:0000259" key="7">
    <source>
        <dbReference type="Pfam" id="PF00892"/>
    </source>
</evidence>
<keyword evidence="3 6" id="KW-0812">Transmembrane</keyword>
<evidence type="ECO:0000313" key="8">
    <source>
        <dbReference type="EMBL" id="BAS67822.1"/>
    </source>
</evidence>
<dbReference type="STRING" id="1303921.BSEPE_0830"/>
<evidence type="ECO:0000256" key="5">
    <source>
        <dbReference type="ARBA" id="ARBA00023136"/>
    </source>
</evidence>
<organism evidence="8 9">
    <name type="scientific">endosymbiont of Bathymodiolus septemdierum str. Myojin knoll</name>
    <dbReference type="NCBI Taxonomy" id="1303921"/>
    <lineage>
        <taxon>Bacteria</taxon>
        <taxon>Pseudomonadati</taxon>
        <taxon>Pseudomonadota</taxon>
        <taxon>Gammaproteobacteria</taxon>
        <taxon>sulfur-oxidizing symbionts</taxon>
    </lineage>
</organism>
<feature type="transmembrane region" description="Helical" evidence="6">
    <location>
        <begin position="238"/>
        <end position="257"/>
    </location>
</feature>
<feature type="transmembrane region" description="Helical" evidence="6">
    <location>
        <begin position="121"/>
        <end position="139"/>
    </location>
</feature>
<evidence type="ECO:0000256" key="1">
    <source>
        <dbReference type="ARBA" id="ARBA00004141"/>
    </source>
</evidence>
<feature type="transmembrane region" description="Helical" evidence="6">
    <location>
        <begin position="176"/>
        <end position="196"/>
    </location>
</feature>
<dbReference type="EMBL" id="AP013042">
    <property type="protein sequence ID" value="BAS67822.1"/>
    <property type="molecule type" value="Genomic_DNA"/>
</dbReference>
<feature type="transmembrane region" description="Helical" evidence="6">
    <location>
        <begin position="63"/>
        <end position="84"/>
    </location>
</feature>
<accession>A0A0P0USG2</accession>
<gene>
    <name evidence="8" type="ORF">BSEPE_0830</name>
</gene>
<reference evidence="8 9" key="1">
    <citation type="journal article" date="2000" name="Mar. Ecol. Prog. Ser.">
        <title>Phylogenetic characterization of endosymbionts in three hydrothermal vent mussels: influence on host distributions.</title>
        <authorList>
            <person name="Fujiwara Y."/>
            <person name="Takai K."/>
            <person name="Uematsu K."/>
            <person name="Tsuchida S."/>
            <person name="Hunt J.C."/>
            <person name="Hashimoto J."/>
        </authorList>
    </citation>
    <scope>NUCLEOTIDE SEQUENCE [LARGE SCALE GENOMIC DNA]</scope>
    <source>
        <strain evidence="8 9">Myojin Knoll</strain>
    </source>
</reference>
<comment type="subcellular location">
    <subcellularLocation>
        <location evidence="1">Membrane</location>
        <topology evidence="1">Multi-pass membrane protein</topology>
    </subcellularLocation>
</comment>
<dbReference type="OrthoDB" id="9776210at2"/>